<sequence length="606" mass="66525">MFGNLSFMLHQTGLPRGEPPKDVPPPTPINFPRCYPQVPDKDASDAQDQASMKPDKPLTSLLQSIVRPTEVSISHFEALGLHVVPDATLAQLLPDPAFIPDFEAWHALSPEEVHAINESTRKRLNSGNLSPGCQTYLDRRRELLIPNEMAYRTIRRMPPPKGQQQARLGNAYEFYRFLDLFSAFWDDTSRPQGARTTADQAGESNGEGQTPTAERGKATEDDTNAAAFFRTGAGHQMPVDYRQSIVTAFLKLVAYDFTCNVSAPRVEPRLYITSKPPTGSPRSSYFSSGCTFVFRSPNTREAARAGIVEGPIAAVSARHTTSFPPPDPTAPASKADRDSILDLGREVVAGLITAQHRAREGRTEKRIGENAWWCTKPRWGGGPGGPIGREIEMLSGADETIGDKDAPPPEGGLSPSSSKESAAMSLPQRPFSRPPGGGLPFPTGNSSIPASGGSGKGAKRLKKSGNLPMYDNYRMVRPPASTWDKRTRYEAIGRAKGVDYDDIFVVSTLLHHISILRLRVPDRLLAVLEGEVDDDSKGGKRSWGKLEVWRSPWFDFFKAEERVQAMQIVWSMLAWMMREQPPKDKEGGAAEDTAQQGRSDVKMTGA</sequence>
<reference evidence="2 3" key="1">
    <citation type="journal article" date="2011" name="Nat. Biotechnol.">
        <title>Comparative genomic analysis of the thermophilic biomass-degrading fungi Myceliophthora thermophila and Thielavia terrestris.</title>
        <authorList>
            <person name="Berka R.M."/>
            <person name="Grigoriev I.V."/>
            <person name="Otillar R."/>
            <person name="Salamov A."/>
            <person name="Grimwood J."/>
            <person name="Reid I."/>
            <person name="Ishmael N."/>
            <person name="John T."/>
            <person name="Darmond C."/>
            <person name="Moisan M.-C."/>
            <person name="Henrissat B."/>
            <person name="Coutinho P.M."/>
            <person name="Lombard V."/>
            <person name="Natvig D.O."/>
            <person name="Lindquist E."/>
            <person name="Schmutz J."/>
            <person name="Lucas S."/>
            <person name="Harris P."/>
            <person name="Powlowski J."/>
            <person name="Bellemare A."/>
            <person name="Taylor D."/>
            <person name="Butler G."/>
            <person name="de Vries R.P."/>
            <person name="Allijn I.E."/>
            <person name="van den Brink J."/>
            <person name="Ushinsky S."/>
            <person name="Storms R."/>
            <person name="Powell A.J."/>
            <person name="Paulsen I.T."/>
            <person name="Elbourne L.D.H."/>
            <person name="Baker S.E."/>
            <person name="Magnuson J."/>
            <person name="LaBoissiere S."/>
            <person name="Clutterbuck A.J."/>
            <person name="Martinez D."/>
            <person name="Wogulis M."/>
            <person name="de Leon A.L."/>
            <person name="Rey M.W."/>
            <person name="Tsang A."/>
        </authorList>
    </citation>
    <scope>NUCLEOTIDE SEQUENCE [LARGE SCALE GENOMIC DNA]</scope>
    <source>
        <strain evidence="3">ATCC 42464 / BCRC 31852 / DSM 1799</strain>
    </source>
</reference>
<accession>G2QI33</accession>
<dbReference type="GeneID" id="11511227"/>
<protein>
    <submittedName>
        <fullName evidence="2">Uncharacterized protein</fullName>
    </submittedName>
</protein>
<dbReference type="STRING" id="573729.G2QI33"/>
<dbReference type="InParanoid" id="G2QI33"/>
<dbReference type="VEuPathDB" id="FungiDB:MYCTH_70349"/>
<name>G2QI33_THET4</name>
<proteinExistence type="predicted"/>
<dbReference type="OrthoDB" id="5407653at2759"/>
<evidence type="ECO:0000313" key="2">
    <source>
        <dbReference type="EMBL" id="AEO60222.1"/>
    </source>
</evidence>
<organism evidence="2 3">
    <name type="scientific">Thermothelomyces thermophilus (strain ATCC 42464 / BCRC 31852 / DSM 1799)</name>
    <name type="common">Sporotrichum thermophile</name>
    <dbReference type="NCBI Taxonomy" id="573729"/>
    <lineage>
        <taxon>Eukaryota</taxon>
        <taxon>Fungi</taxon>
        <taxon>Dikarya</taxon>
        <taxon>Ascomycota</taxon>
        <taxon>Pezizomycotina</taxon>
        <taxon>Sordariomycetes</taxon>
        <taxon>Sordariomycetidae</taxon>
        <taxon>Sordariales</taxon>
        <taxon>Chaetomiaceae</taxon>
        <taxon>Thermothelomyces</taxon>
    </lineage>
</organism>
<evidence type="ECO:0000256" key="1">
    <source>
        <dbReference type="SAM" id="MobiDB-lite"/>
    </source>
</evidence>
<feature type="region of interest" description="Disordered" evidence="1">
    <location>
        <begin position="399"/>
        <end position="465"/>
    </location>
</feature>
<dbReference type="HOGENOM" id="CLU_014758_0_0_1"/>
<feature type="compositionally biased region" description="Low complexity" evidence="1">
    <location>
        <begin position="411"/>
        <end position="427"/>
    </location>
</feature>
<dbReference type="RefSeq" id="XP_003665467.1">
    <property type="nucleotide sequence ID" value="XM_003665419.1"/>
</dbReference>
<dbReference type="EMBL" id="CP003006">
    <property type="protein sequence ID" value="AEO60222.1"/>
    <property type="molecule type" value="Genomic_DNA"/>
</dbReference>
<gene>
    <name evidence="2" type="ORF">MYCTH_70349</name>
</gene>
<dbReference type="KEGG" id="mtm:MYCTH_70349"/>
<dbReference type="OMA" id="CRPETSF"/>
<evidence type="ECO:0000313" key="3">
    <source>
        <dbReference type="Proteomes" id="UP000007322"/>
    </source>
</evidence>
<dbReference type="eggNOG" id="ENOG502S9CJ">
    <property type="taxonomic scope" value="Eukaryota"/>
</dbReference>
<feature type="compositionally biased region" description="Polar residues" evidence="1">
    <location>
        <begin position="190"/>
        <end position="212"/>
    </location>
</feature>
<feature type="region of interest" description="Disordered" evidence="1">
    <location>
        <begin position="581"/>
        <end position="606"/>
    </location>
</feature>
<dbReference type="Proteomes" id="UP000007322">
    <property type="component" value="Chromosome 5"/>
</dbReference>
<keyword evidence="3" id="KW-1185">Reference proteome</keyword>
<feature type="region of interest" description="Disordered" evidence="1">
    <location>
        <begin position="189"/>
        <end position="221"/>
    </location>
</feature>
<dbReference type="AlphaFoldDB" id="G2QI33"/>
<feature type="region of interest" description="Disordered" evidence="1">
    <location>
        <begin position="11"/>
        <end position="56"/>
    </location>
</feature>